<dbReference type="GO" id="GO:0070007">
    <property type="term" value="F:glutamic-type endopeptidase activity"/>
    <property type="evidence" value="ECO:0007669"/>
    <property type="project" value="InterPro"/>
</dbReference>
<sequence>MVSFALLLTFATAALAAPRGRNLAQRVAGRQAGTRQSLPMQQDDGPTNQTDATYSTNWAGAVLVADSAEYTSVTGTFTVPSPSLPDDALIGAYSASAWVGIDGDTCDTAILQTGVDFTIHALTGAIDYDVTFTDAEATTSSDSVGPSDATIIDIRQDLVVMTSVSVSSDEVTITYV</sequence>
<keyword evidence="3" id="KW-0430">Lectin</keyword>
<dbReference type="InterPro" id="IPR013320">
    <property type="entry name" value="ConA-like_dom_sf"/>
</dbReference>
<evidence type="ECO:0000256" key="2">
    <source>
        <dbReference type="SAM" id="SignalP"/>
    </source>
</evidence>
<dbReference type="GO" id="GO:0030246">
    <property type="term" value="F:carbohydrate binding"/>
    <property type="evidence" value="ECO:0007669"/>
    <property type="project" value="UniProtKB-KW"/>
</dbReference>
<accession>A0A0D7AB05</accession>
<keyword evidence="2" id="KW-0732">Signal</keyword>
<dbReference type="InterPro" id="IPR000250">
    <property type="entry name" value="Peptidase_G1"/>
</dbReference>
<dbReference type="CDD" id="cd13426">
    <property type="entry name" value="Peptidase_G1"/>
    <property type="match status" value="1"/>
</dbReference>
<dbReference type="PANTHER" id="PTHR37536:SF1">
    <property type="entry name" value="ASPERGILLOPEPSIN, PUTAITVE (AFU_ORTHOLOGUE AFUA_7G01200)"/>
    <property type="match status" value="1"/>
</dbReference>
<gene>
    <name evidence="3" type="ORF">FISHEDRAFT_59868</name>
</gene>
<protein>
    <submittedName>
        <fullName evidence="3">Concanavalin A-like lectin/glucanase</fullName>
    </submittedName>
</protein>
<feature type="signal peptide" evidence="2">
    <location>
        <begin position="1"/>
        <end position="16"/>
    </location>
</feature>
<dbReference type="AlphaFoldDB" id="A0A0D7AB05"/>
<evidence type="ECO:0000313" key="4">
    <source>
        <dbReference type="Proteomes" id="UP000054144"/>
    </source>
</evidence>
<keyword evidence="4" id="KW-1185">Reference proteome</keyword>
<evidence type="ECO:0000313" key="3">
    <source>
        <dbReference type="EMBL" id="KIY47126.1"/>
    </source>
</evidence>
<dbReference type="EMBL" id="KN882012">
    <property type="protein sequence ID" value="KIY47126.1"/>
    <property type="molecule type" value="Genomic_DNA"/>
</dbReference>
<dbReference type="Pfam" id="PF01828">
    <property type="entry name" value="Peptidase_A4"/>
    <property type="match status" value="1"/>
</dbReference>
<dbReference type="OrthoDB" id="3058265at2759"/>
<feature type="compositionally biased region" description="Polar residues" evidence="1">
    <location>
        <begin position="33"/>
        <end position="50"/>
    </location>
</feature>
<dbReference type="Proteomes" id="UP000054144">
    <property type="component" value="Unassembled WGS sequence"/>
</dbReference>
<proteinExistence type="predicted"/>
<reference evidence="3 4" key="1">
    <citation type="journal article" date="2015" name="Fungal Genet. Biol.">
        <title>Evolution of novel wood decay mechanisms in Agaricales revealed by the genome sequences of Fistulina hepatica and Cylindrobasidium torrendii.</title>
        <authorList>
            <person name="Floudas D."/>
            <person name="Held B.W."/>
            <person name="Riley R."/>
            <person name="Nagy L.G."/>
            <person name="Koehler G."/>
            <person name="Ransdell A.S."/>
            <person name="Younus H."/>
            <person name="Chow J."/>
            <person name="Chiniquy J."/>
            <person name="Lipzen A."/>
            <person name="Tritt A."/>
            <person name="Sun H."/>
            <person name="Haridas S."/>
            <person name="LaButti K."/>
            <person name="Ohm R.A."/>
            <person name="Kues U."/>
            <person name="Blanchette R.A."/>
            <person name="Grigoriev I.V."/>
            <person name="Minto R.E."/>
            <person name="Hibbett D.S."/>
        </authorList>
    </citation>
    <scope>NUCLEOTIDE SEQUENCE [LARGE SCALE GENOMIC DNA]</scope>
    <source>
        <strain evidence="3 4">ATCC 64428</strain>
    </source>
</reference>
<feature type="chain" id="PRO_5002316059" evidence="2">
    <location>
        <begin position="17"/>
        <end position="176"/>
    </location>
</feature>
<dbReference type="SUPFAM" id="SSF49899">
    <property type="entry name" value="Concanavalin A-like lectins/glucanases"/>
    <property type="match status" value="1"/>
</dbReference>
<dbReference type="GO" id="GO:0006508">
    <property type="term" value="P:proteolysis"/>
    <property type="evidence" value="ECO:0007669"/>
    <property type="project" value="InterPro"/>
</dbReference>
<name>A0A0D7AB05_9AGAR</name>
<evidence type="ECO:0000256" key="1">
    <source>
        <dbReference type="SAM" id="MobiDB-lite"/>
    </source>
</evidence>
<feature type="region of interest" description="Disordered" evidence="1">
    <location>
        <begin position="27"/>
        <end position="50"/>
    </location>
</feature>
<organism evidence="3 4">
    <name type="scientific">Fistulina hepatica ATCC 64428</name>
    <dbReference type="NCBI Taxonomy" id="1128425"/>
    <lineage>
        <taxon>Eukaryota</taxon>
        <taxon>Fungi</taxon>
        <taxon>Dikarya</taxon>
        <taxon>Basidiomycota</taxon>
        <taxon>Agaricomycotina</taxon>
        <taxon>Agaricomycetes</taxon>
        <taxon>Agaricomycetidae</taxon>
        <taxon>Agaricales</taxon>
        <taxon>Fistulinaceae</taxon>
        <taxon>Fistulina</taxon>
    </lineage>
</organism>
<dbReference type="InterPro" id="IPR038656">
    <property type="entry name" value="Peptidase_G1_sf"/>
</dbReference>
<dbReference type="Gene3D" id="2.60.120.700">
    <property type="entry name" value="Peptidase G1"/>
    <property type="match status" value="2"/>
</dbReference>
<dbReference type="PANTHER" id="PTHR37536">
    <property type="entry name" value="PUTATIVE (AFU_ORTHOLOGUE AFUA_3G02970)-RELATED"/>
    <property type="match status" value="1"/>
</dbReference>